<comment type="caution">
    <text evidence="1">The sequence shown here is derived from an EMBL/GenBank/DDBJ whole genome shotgun (WGS) entry which is preliminary data.</text>
</comment>
<proteinExistence type="predicted"/>
<name>A0A090VM48_9FLAO</name>
<protein>
    <submittedName>
        <fullName evidence="1">Uncharacterized protein</fullName>
    </submittedName>
</protein>
<organism evidence="1 2">
    <name type="scientific">Algibacter lectus</name>
    <dbReference type="NCBI Taxonomy" id="221126"/>
    <lineage>
        <taxon>Bacteria</taxon>
        <taxon>Pseudomonadati</taxon>
        <taxon>Bacteroidota</taxon>
        <taxon>Flavobacteriia</taxon>
        <taxon>Flavobacteriales</taxon>
        <taxon>Flavobacteriaceae</taxon>
        <taxon>Algibacter</taxon>
    </lineage>
</organism>
<accession>A0A090VM48</accession>
<dbReference type="Proteomes" id="UP000029644">
    <property type="component" value="Unassembled WGS sequence"/>
</dbReference>
<dbReference type="SUPFAM" id="SSF48452">
    <property type="entry name" value="TPR-like"/>
    <property type="match status" value="1"/>
</dbReference>
<dbReference type="EMBL" id="BBNQ01000033">
    <property type="protein sequence ID" value="GAL65088.1"/>
    <property type="molecule type" value="Genomic_DNA"/>
</dbReference>
<dbReference type="InterPro" id="IPR011990">
    <property type="entry name" value="TPR-like_helical_dom_sf"/>
</dbReference>
<evidence type="ECO:0000313" key="2">
    <source>
        <dbReference type="Proteomes" id="UP000029644"/>
    </source>
</evidence>
<evidence type="ECO:0000313" key="1">
    <source>
        <dbReference type="EMBL" id="GAL65088.1"/>
    </source>
</evidence>
<dbReference type="Gene3D" id="1.25.40.390">
    <property type="match status" value="1"/>
</dbReference>
<sequence length="91" mass="10794">MRSKRTNPVFESLDPQSEQEAWDMIFKEYFLETFLENGSSFFASLRFKTAEGQLWMESLKNMTIEFNKICYPIPSEEMLVNKVIEQNPDLE</sequence>
<reference evidence="1 2" key="1">
    <citation type="journal article" date="2014" name="Genome Announc.">
        <title>Draft Genome Sequences of Marine Flavobacterium Algibacter lectus Strains SS8 and NR4.</title>
        <authorList>
            <person name="Takatani N."/>
            <person name="Nakanishi M."/>
            <person name="Meirelles P."/>
            <person name="Mino S."/>
            <person name="Suda W."/>
            <person name="Oshima K."/>
            <person name="Hattori M."/>
            <person name="Ohkuma M."/>
            <person name="Hosokawa M."/>
            <person name="Miyashita K."/>
            <person name="Thompson F.L."/>
            <person name="Niwa A."/>
            <person name="Sawabe T."/>
            <person name="Sawabe T."/>
        </authorList>
    </citation>
    <scope>NUCLEOTIDE SEQUENCE [LARGE SCALE GENOMIC DNA]</scope>
    <source>
        <strain evidence="1 2">JCM 19300</strain>
    </source>
</reference>
<dbReference type="AlphaFoldDB" id="A0A090VM48"/>
<gene>
    <name evidence="1" type="ORF">JCM19300_2848</name>
</gene>